<dbReference type="STRING" id="44941.A0A397UGL8"/>
<dbReference type="InterPro" id="IPR007342">
    <property type="entry name" value="PsuG"/>
</dbReference>
<feature type="domain" description="Carbohydrate kinase PfkB" evidence="9">
    <location>
        <begin position="416"/>
        <end position="597"/>
    </location>
</feature>
<keyword evidence="1" id="KW-0479">Metal-binding</keyword>
<keyword evidence="2" id="KW-0677">Repeat</keyword>
<dbReference type="CDD" id="cd01941">
    <property type="entry name" value="YeiC_kinase_like"/>
    <property type="match status" value="1"/>
</dbReference>
<dbReference type="InterPro" id="IPR032675">
    <property type="entry name" value="LRR_dom_sf"/>
</dbReference>
<accession>A0A397UGL8</accession>
<keyword evidence="11" id="KW-1185">Reference proteome</keyword>
<dbReference type="InterPro" id="IPR011611">
    <property type="entry name" value="PfkB_dom"/>
</dbReference>
<dbReference type="InterPro" id="IPR022830">
    <property type="entry name" value="Indigdn_synthA-like"/>
</dbReference>
<dbReference type="InterPro" id="IPR001611">
    <property type="entry name" value="Leu-rich_rpt"/>
</dbReference>
<dbReference type="Gene3D" id="3.40.1190.20">
    <property type="match status" value="1"/>
</dbReference>
<evidence type="ECO:0000259" key="9">
    <source>
        <dbReference type="Pfam" id="PF00294"/>
    </source>
</evidence>
<evidence type="ECO:0000256" key="6">
    <source>
        <dbReference type="ARBA" id="ARBA00023295"/>
    </source>
</evidence>
<dbReference type="Pfam" id="PF13855">
    <property type="entry name" value="LRR_8"/>
    <property type="match status" value="1"/>
</dbReference>
<dbReference type="Pfam" id="PF00294">
    <property type="entry name" value="PfkB"/>
    <property type="match status" value="1"/>
</dbReference>
<feature type="compositionally biased region" description="Polar residues" evidence="7">
    <location>
        <begin position="822"/>
        <end position="831"/>
    </location>
</feature>
<reference evidence="10 11" key="1">
    <citation type="submission" date="2018-06" db="EMBL/GenBank/DDBJ databases">
        <title>Comparative genomics reveals the genomic features of Rhizophagus irregularis, R. cerebriforme, R. diaphanum and Gigaspora rosea, and their symbiotic lifestyle signature.</title>
        <authorList>
            <person name="Morin E."/>
            <person name="San Clemente H."/>
            <person name="Chen E.C.H."/>
            <person name="De La Providencia I."/>
            <person name="Hainaut M."/>
            <person name="Kuo A."/>
            <person name="Kohler A."/>
            <person name="Murat C."/>
            <person name="Tang N."/>
            <person name="Roy S."/>
            <person name="Loubradou J."/>
            <person name="Henrissat B."/>
            <person name="Grigoriev I.V."/>
            <person name="Corradi N."/>
            <person name="Roux C."/>
            <person name="Martin F.M."/>
        </authorList>
    </citation>
    <scope>NUCLEOTIDE SEQUENCE [LARGE SCALE GENOMIC DNA]</scope>
    <source>
        <strain evidence="10 11">DAOM 194757</strain>
    </source>
</reference>
<keyword evidence="8" id="KW-1133">Transmembrane helix</keyword>
<dbReference type="FunFam" id="3.80.10.10:FF:000383">
    <property type="entry name" value="Leucine-rich repeat receptor protein kinase EMS1"/>
    <property type="match status" value="1"/>
</dbReference>
<keyword evidence="8" id="KW-0812">Transmembrane</keyword>
<dbReference type="PANTHER" id="PTHR42909">
    <property type="entry name" value="ZGC:136858"/>
    <property type="match status" value="1"/>
</dbReference>
<dbReference type="InterPro" id="IPR029056">
    <property type="entry name" value="Ribokinase-like"/>
</dbReference>
<dbReference type="GO" id="GO:0005737">
    <property type="term" value="C:cytoplasm"/>
    <property type="evidence" value="ECO:0007669"/>
    <property type="project" value="TreeGrafter"/>
</dbReference>
<dbReference type="HAMAP" id="MF_01876">
    <property type="entry name" value="PsiMP_glycosidase"/>
    <property type="match status" value="1"/>
</dbReference>
<evidence type="ECO:0000256" key="7">
    <source>
        <dbReference type="SAM" id="MobiDB-lite"/>
    </source>
</evidence>
<evidence type="ECO:0000256" key="4">
    <source>
        <dbReference type="ARBA" id="ARBA00023211"/>
    </source>
</evidence>
<dbReference type="Gene3D" id="3.40.1790.10">
    <property type="entry name" value="Indigoidine synthase domain"/>
    <property type="match status" value="1"/>
</dbReference>
<evidence type="ECO:0000256" key="1">
    <source>
        <dbReference type="ARBA" id="ARBA00022723"/>
    </source>
</evidence>
<organism evidence="10 11">
    <name type="scientific">Gigaspora rosea</name>
    <dbReference type="NCBI Taxonomy" id="44941"/>
    <lineage>
        <taxon>Eukaryota</taxon>
        <taxon>Fungi</taxon>
        <taxon>Fungi incertae sedis</taxon>
        <taxon>Mucoromycota</taxon>
        <taxon>Glomeromycotina</taxon>
        <taxon>Glomeromycetes</taxon>
        <taxon>Diversisporales</taxon>
        <taxon>Gigasporaceae</taxon>
        <taxon>Gigaspora</taxon>
    </lineage>
</organism>
<dbReference type="SUPFAM" id="SSF52058">
    <property type="entry name" value="L domain-like"/>
    <property type="match status" value="1"/>
</dbReference>
<dbReference type="GO" id="GO:0004730">
    <property type="term" value="F:pseudouridylate synthase activity"/>
    <property type="evidence" value="ECO:0007669"/>
    <property type="project" value="InterPro"/>
</dbReference>
<evidence type="ECO:0000313" key="11">
    <source>
        <dbReference type="Proteomes" id="UP000266673"/>
    </source>
</evidence>
<evidence type="ECO:0000313" key="10">
    <source>
        <dbReference type="EMBL" id="RIB08751.1"/>
    </source>
</evidence>
<feature type="transmembrane region" description="Helical" evidence="8">
    <location>
        <begin position="934"/>
        <end position="957"/>
    </location>
</feature>
<dbReference type="PANTHER" id="PTHR42909:SF1">
    <property type="entry name" value="CARBOHYDRATE KINASE PFKB DOMAIN-CONTAINING PROTEIN"/>
    <property type="match status" value="1"/>
</dbReference>
<dbReference type="Gene3D" id="3.80.10.10">
    <property type="entry name" value="Ribonuclease Inhibitor"/>
    <property type="match status" value="3"/>
</dbReference>
<sequence>MSLYFRTLRHNCCFRLHPTSWRNPQFQNLRKFSLSNFQRRYENWIYSPEVSEALNSKKPVVALESTIICHGMPYPQNFETALAVEDIVRKNGSTPATIAILDGKINVGLTLSGLEKLAKMGQQAVKVSRRDFALTISQGLTGATTVAGTMAIAHRAGIKLFVTGGIGGVHRDGENTMDVSADLIELGRTPVTVVCAGVKSILDIEKTLEYLVYILFLIFGVELFSYGLLINVKSLPSQETQGVTVTTFGDSADFPAFFTPKSGFKSPSNLSTVRECAALISANIDLELNSGVLIAVPIPKSEAADAKEIQDAIESSLKEIANKGIVGKDITPYLLKRVNDITHGRSLKSNIALIKNNAMVGSQIAKCLAEFGHSSKNMSEKPIEKIDSSSLLIFGGSSMDIISTLNAVESKNHSYYHTSSPGFVKQSAGGVGRNIAETAYKLSANPLLISAVGNDLTGNWLIEDMKKIGMDTRGIQVVENKKTAVYSAINDPYGQLVCAVADMEIFDSISSENVTKFIESNKPKLVCFDGNISVECMRAILNTCDTNKIPTFFEPTSVPKSFKILKDNLLFSELLTTHALTYISPNIYELKAMYSEAEKYGYFNFDNHLWFQKLDELNIGQKFRTGHLKKSNDHAKLTTVNFILIVLIIIIISDVERIIKKHPKLLFLQDDGILVQIMNFLPYLPNIIVKLGENGVLIAQTLDELKNFASDFETKQANNKIDIVIPRRHGKGETRYFEPILLDSQKHVNSSGTGDSFVGALISGLILHSSSKIDKIIDIAQQVAVMTLQSYNSVTCNNPNLEGVMSRQLSPPQYKHVRNESSDSIATSRFSLDSEDSDNGKGSNKRSPFKVVNARKTDYKVNNKRVNSIVPEYYYADDNRIPIKSSNEMKNSQKNNERSCFSKLAFWKKEDNKGLPPPTTTKDKKERRGCCTTILLVILILLLLIILGNLLALDILFPKLQQMITPSPSGINNTAPSQLDLRIKTITCLTLFSAIGSTQPKQYPCEFCANDPNAFYNVTTFCALKGIWANIVNKTDIETNLKWMVDNNFCQWIGVKCDSSNNIISLYPFAYSNYVSIIELNSPNIPNTLSNDIGKLTTLQNLAIAGSTTIPNGTIPTSLFQLPNLNSLKITSTSLTGPIPDTFDKMPALKTLNLQSNPQLGKTIPPSIGSLSLNNLIINGQGISGPIPDFIGKSDKLQKSLQTLDLNSNALTGSIPASLMQLSNLKTLVLGINQLSGSIPTTISSAKFQKTISQLDLGNNTLTGTIPDSLSQLPNLQFLYLGNNQFNGQIPASLAANLKELLLNNNKLSGNIPDALGNLSLTRLLLTGNTLTGAVPNSICQKTFSTCDLTGNNLTASTKCSLDNLEKSFLQNSTTFPPGSYPVTNDLTPGSRLIIPPSFLERERHYYGLMTESPTPNTCPCCFQNFPCLLQACAPTLDPLLLTCKLSNSDCSDAGYRDEAQDSDDYHIFMGNN</sequence>
<evidence type="ECO:0000256" key="3">
    <source>
        <dbReference type="ARBA" id="ARBA00022801"/>
    </source>
</evidence>
<dbReference type="GO" id="GO:0016798">
    <property type="term" value="F:hydrolase activity, acting on glycosyl bonds"/>
    <property type="evidence" value="ECO:0007669"/>
    <property type="project" value="UniProtKB-KW"/>
</dbReference>
<feature type="transmembrane region" description="Helical" evidence="8">
    <location>
        <begin position="637"/>
        <end position="655"/>
    </location>
</feature>
<keyword evidence="3" id="KW-0378">Hydrolase</keyword>
<dbReference type="EMBL" id="QKWP01001467">
    <property type="protein sequence ID" value="RIB08751.1"/>
    <property type="molecule type" value="Genomic_DNA"/>
</dbReference>
<feature type="transmembrane region" description="Helical" evidence="8">
    <location>
        <begin position="210"/>
        <end position="229"/>
    </location>
</feature>
<dbReference type="Pfam" id="PF00560">
    <property type="entry name" value="LRR_1"/>
    <property type="match status" value="2"/>
</dbReference>
<evidence type="ECO:0000256" key="2">
    <source>
        <dbReference type="ARBA" id="ARBA00022737"/>
    </source>
</evidence>
<gene>
    <name evidence="10" type="ORF">C2G38_2210826</name>
</gene>
<name>A0A397UGL8_9GLOM</name>
<dbReference type="SUPFAM" id="SSF53613">
    <property type="entry name" value="Ribokinase-like"/>
    <property type="match status" value="1"/>
</dbReference>
<protein>
    <recommendedName>
        <fullName evidence="9">Carbohydrate kinase PfkB domain-containing protein</fullName>
    </recommendedName>
</protein>
<dbReference type="Pfam" id="PF04227">
    <property type="entry name" value="Indigoidine_A"/>
    <property type="match status" value="2"/>
</dbReference>
<keyword evidence="4" id="KW-0464">Manganese</keyword>
<comment type="caution">
    <text evidence="10">The sequence shown here is derived from an EMBL/GenBank/DDBJ whole genome shotgun (WGS) entry which is preliminary data.</text>
</comment>
<keyword evidence="8" id="KW-0472">Membrane</keyword>
<keyword evidence="6" id="KW-0326">Glycosidase</keyword>
<proteinExistence type="inferred from homology"/>
<dbReference type="GO" id="GO:0046872">
    <property type="term" value="F:metal ion binding"/>
    <property type="evidence" value="ECO:0007669"/>
    <property type="project" value="UniProtKB-KW"/>
</dbReference>
<keyword evidence="5" id="KW-0456">Lyase</keyword>
<evidence type="ECO:0000256" key="5">
    <source>
        <dbReference type="ARBA" id="ARBA00023239"/>
    </source>
</evidence>
<dbReference type="OrthoDB" id="198885at2759"/>
<dbReference type="SUPFAM" id="SSF110581">
    <property type="entry name" value="Indigoidine synthase A-like"/>
    <property type="match status" value="1"/>
</dbReference>
<evidence type="ECO:0000256" key="8">
    <source>
        <dbReference type="SAM" id="Phobius"/>
    </source>
</evidence>
<feature type="region of interest" description="Disordered" evidence="7">
    <location>
        <begin position="813"/>
        <end position="849"/>
    </location>
</feature>
<dbReference type="Proteomes" id="UP000266673">
    <property type="component" value="Unassembled WGS sequence"/>
</dbReference>